<evidence type="ECO:0000313" key="2">
    <source>
        <dbReference type="Proteomes" id="UP000553706"/>
    </source>
</evidence>
<dbReference type="Proteomes" id="UP000553706">
    <property type="component" value="Unassembled WGS sequence"/>
</dbReference>
<accession>A0A840VPQ2</accession>
<dbReference type="Gene3D" id="1.20.120.330">
    <property type="entry name" value="Nucleotidyltransferases domain 2"/>
    <property type="match status" value="1"/>
</dbReference>
<gene>
    <name evidence="1" type="ORF">HNP71_000510</name>
</gene>
<reference evidence="1 2" key="1">
    <citation type="submission" date="2020-08" db="EMBL/GenBank/DDBJ databases">
        <title>Genomic Encyclopedia of Type Strains, Phase IV (KMG-IV): sequencing the most valuable type-strain genomes for metagenomic binning, comparative biology and taxonomic classification.</title>
        <authorList>
            <person name="Goeker M."/>
        </authorList>
    </citation>
    <scope>NUCLEOTIDE SEQUENCE [LARGE SCALE GENOMIC DNA]</scope>
    <source>
        <strain evidence="1 2">DSM 27026</strain>
    </source>
</reference>
<organism evidence="1 2">
    <name type="scientific">Acidocella aromatica</name>
    <dbReference type="NCBI Taxonomy" id="1303579"/>
    <lineage>
        <taxon>Bacteria</taxon>
        <taxon>Pseudomonadati</taxon>
        <taxon>Pseudomonadota</taxon>
        <taxon>Alphaproteobacteria</taxon>
        <taxon>Acetobacterales</taxon>
        <taxon>Acidocellaceae</taxon>
        <taxon>Acidocella</taxon>
    </lineage>
</organism>
<dbReference type="InterPro" id="IPR007761">
    <property type="entry name" value="MtlR-like"/>
</dbReference>
<evidence type="ECO:0008006" key="3">
    <source>
        <dbReference type="Google" id="ProtNLM"/>
    </source>
</evidence>
<sequence length="173" mass="19241">MGAPPDHHFSSEIPDEFDRWQTVLAEMNGESPRGQVLVGAALLDSLLEQSILTYLVDVPKAAKLLEGFNAPLGTFSARAIAALGLGLVSQDEFEDLDTIRKIRNEFAHKTNISFADDCIQKHTQKLKHTISSLGPQQSANGRFKVTIAKLTLRLTARLRHIPPRRLKYTAWPD</sequence>
<dbReference type="SUPFAM" id="SSF158668">
    <property type="entry name" value="MtlR-like"/>
    <property type="match status" value="1"/>
</dbReference>
<dbReference type="InterPro" id="IPR038026">
    <property type="entry name" value="MtlR-like_sf"/>
</dbReference>
<name>A0A840VPQ2_9PROT</name>
<proteinExistence type="predicted"/>
<dbReference type="GO" id="GO:0045892">
    <property type="term" value="P:negative regulation of DNA-templated transcription"/>
    <property type="evidence" value="ECO:0007669"/>
    <property type="project" value="TreeGrafter"/>
</dbReference>
<dbReference type="RefSeq" id="WP_221246598.1">
    <property type="nucleotide sequence ID" value="NZ_JACHFJ010000002.1"/>
</dbReference>
<dbReference type="PANTHER" id="PTHR37941:SF1">
    <property type="entry name" value="FUMARASE E-RELATED"/>
    <property type="match status" value="1"/>
</dbReference>
<dbReference type="EMBL" id="JACHFJ010000002">
    <property type="protein sequence ID" value="MBB5372272.1"/>
    <property type="molecule type" value="Genomic_DNA"/>
</dbReference>
<dbReference type="PANTHER" id="PTHR37941">
    <property type="entry name" value="FUMARASE E-RELATED"/>
    <property type="match status" value="1"/>
</dbReference>
<dbReference type="Pfam" id="PF05068">
    <property type="entry name" value="MtlR"/>
    <property type="match status" value="1"/>
</dbReference>
<comment type="caution">
    <text evidence="1">The sequence shown here is derived from an EMBL/GenBank/DDBJ whole genome shotgun (WGS) entry which is preliminary data.</text>
</comment>
<keyword evidence="2" id="KW-1185">Reference proteome</keyword>
<protein>
    <recommendedName>
        <fullName evidence="3">Mannitol repressor</fullName>
    </recommendedName>
</protein>
<evidence type="ECO:0000313" key="1">
    <source>
        <dbReference type="EMBL" id="MBB5372272.1"/>
    </source>
</evidence>
<dbReference type="AlphaFoldDB" id="A0A840VPQ2"/>